<dbReference type="AlphaFoldDB" id="A0AAD5M874"/>
<feature type="compositionally biased region" description="Basic and acidic residues" evidence="1">
    <location>
        <begin position="245"/>
        <end position="273"/>
    </location>
</feature>
<protein>
    <submittedName>
        <fullName evidence="2">Uncharacterized protein</fullName>
    </submittedName>
</protein>
<gene>
    <name evidence="2" type="ORF">P43SY_002094</name>
</gene>
<feature type="region of interest" description="Disordered" evidence="1">
    <location>
        <begin position="245"/>
        <end position="275"/>
    </location>
</feature>
<evidence type="ECO:0000313" key="2">
    <source>
        <dbReference type="EMBL" id="KAJ0408124.1"/>
    </source>
</evidence>
<sequence length="424" mass="48868">MASTPRHGTPATSPRAIATIGSVSLATTAAALPSAGLQELLRRLQDEREALRSSVEELTRQLHSERSARSTVEHELQVKELELLHEQQRSRQAKQSLREKIMALEKELDDERAQHQMALMGRSVAVEKNTALTAELEEMEAKFKKEQAKREDLAVELEQLREDARAIAVERDQIIQRTESDARRVRELWDQITREHEVKAASLRSELEAIERAKAEVDAIVLEQEQRVEELEAALQDATAAKASLEERLRSHDHDTEAVRQRLEQERDKERQSGVEQHALRLRLQEVSARCELLEEREAIAAREKDMAVASLAQCQQELESRTEELLVLKTEFSDLLDRHERQAEDWKQQARAREARVRRRLQTLEQGRHCAEELAKLRKQELQQYKKVLHAVNRRLSDVRGAPPSTEWVANNNTQSMDIRRPQ</sequence>
<feature type="compositionally biased region" description="Polar residues" evidence="1">
    <location>
        <begin position="409"/>
        <end position="418"/>
    </location>
</feature>
<dbReference type="Proteomes" id="UP001209570">
    <property type="component" value="Unassembled WGS sequence"/>
</dbReference>
<accession>A0AAD5M874</accession>
<organism evidence="2 3">
    <name type="scientific">Pythium insidiosum</name>
    <name type="common">Pythiosis disease agent</name>
    <dbReference type="NCBI Taxonomy" id="114742"/>
    <lineage>
        <taxon>Eukaryota</taxon>
        <taxon>Sar</taxon>
        <taxon>Stramenopiles</taxon>
        <taxon>Oomycota</taxon>
        <taxon>Peronosporomycetes</taxon>
        <taxon>Pythiales</taxon>
        <taxon>Pythiaceae</taxon>
        <taxon>Pythium</taxon>
    </lineage>
</organism>
<comment type="caution">
    <text evidence="2">The sequence shown here is derived from an EMBL/GenBank/DDBJ whole genome shotgun (WGS) entry which is preliminary data.</text>
</comment>
<reference evidence="2" key="1">
    <citation type="submission" date="2021-12" db="EMBL/GenBank/DDBJ databases">
        <title>Prjna785345.</title>
        <authorList>
            <person name="Rujirawat T."/>
            <person name="Krajaejun T."/>
        </authorList>
    </citation>
    <scope>NUCLEOTIDE SEQUENCE</scope>
    <source>
        <strain evidence="2">Pi057C3</strain>
    </source>
</reference>
<proteinExistence type="predicted"/>
<dbReference type="EMBL" id="JAKCXM010000014">
    <property type="protein sequence ID" value="KAJ0408124.1"/>
    <property type="molecule type" value="Genomic_DNA"/>
</dbReference>
<feature type="region of interest" description="Disordered" evidence="1">
    <location>
        <begin position="401"/>
        <end position="424"/>
    </location>
</feature>
<name>A0AAD5M874_PYTIN</name>
<evidence type="ECO:0000256" key="1">
    <source>
        <dbReference type="SAM" id="MobiDB-lite"/>
    </source>
</evidence>
<keyword evidence="3" id="KW-1185">Reference proteome</keyword>
<evidence type="ECO:0000313" key="3">
    <source>
        <dbReference type="Proteomes" id="UP001209570"/>
    </source>
</evidence>